<proteinExistence type="predicted"/>
<evidence type="ECO:0000313" key="2">
    <source>
        <dbReference type="Proteomes" id="UP000192801"/>
    </source>
</evidence>
<dbReference type="AlphaFoldDB" id="A0A1X0D6M0"/>
<accession>A0A1X0D6M0</accession>
<dbReference type="OrthoDB" id="3176965at2"/>
<reference evidence="1 2" key="1">
    <citation type="submission" date="2016-12" db="EMBL/GenBank/DDBJ databases">
        <title>The new phylogeny of genus Mycobacterium.</title>
        <authorList>
            <person name="Tortoli E."/>
            <person name="Trovato A."/>
            <person name="Cirillo D.M."/>
        </authorList>
    </citation>
    <scope>NUCLEOTIDE SEQUENCE [LARGE SCALE GENOMIC DNA]</scope>
    <source>
        <strain evidence="1 2">DSM 45130</strain>
    </source>
</reference>
<comment type="caution">
    <text evidence="1">The sequence shown here is derived from an EMBL/GenBank/DDBJ whole genome shotgun (WGS) entry which is preliminary data.</text>
</comment>
<dbReference type="Proteomes" id="UP000192801">
    <property type="component" value="Unassembled WGS sequence"/>
</dbReference>
<dbReference type="EMBL" id="MVHS01000039">
    <property type="protein sequence ID" value="ORA68008.1"/>
    <property type="molecule type" value="Genomic_DNA"/>
</dbReference>
<evidence type="ECO:0000313" key="1">
    <source>
        <dbReference type="EMBL" id="ORA68008.1"/>
    </source>
</evidence>
<dbReference type="STRING" id="444597.BST26_14955"/>
<name>A0A1X0D6M0_9MYCO</name>
<sequence>MAADYGVPPRGSQISEIVKGQIEEAANSNGEKVTIEWRGQPKHLYVISMPVDLLYYNPDTHRIRAQRSLDPVRDQALQDNPWGQVAQDYLDRLLKCQPSDPDKIDPDFEALRDDLESFSQRDPGLISVYGVLVNGNTRCAALRELGEKYIRVGVLPETSDWDDINTVELSLQLRKEQKRDYSYINRLIAMDEQLKLGRRPEDIAREFRIKKPTLEQDQWVYGVIRDAIDRSRTNEDSVLREIDFEDHQEKLRELYRAYTKVAATDRDAAEALKETRLAMIVLGYAKTDLRFAQPDFYEKYLEPKLPDDIKPTVGASASIKIPGLDVEVPGAGPQARVAKALADDLLRAKAAAQTVSSTDGDGAGSAADAKLAAARESFDRALKPAGRDARLQQRKLAAPERLSDACDDIELCAGDLAQSRATRAVDDSAFDDAVLRLRTAITKLAKEARRTFTEPGEGVDWLLTITEANQ</sequence>
<dbReference type="RefSeq" id="WP_083032013.1">
    <property type="nucleotide sequence ID" value="NZ_AP022618.1"/>
</dbReference>
<protein>
    <submittedName>
        <fullName evidence="1">Uncharacterized protein</fullName>
    </submittedName>
</protein>
<keyword evidence="2" id="KW-1185">Reference proteome</keyword>
<gene>
    <name evidence="1" type="ORF">BST26_14955</name>
</gene>
<organism evidence="1 2">
    <name type="scientific">Mycolicibacterium insubricum</name>
    <dbReference type="NCBI Taxonomy" id="444597"/>
    <lineage>
        <taxon>Bacteria</taxon>
        <taxon>Bacillati</taxon>
        <taxon>Actinomycetota</taxon>
        <taxon>Actinomycetes</taxon>
        <taxon>Mycobacteriales</taxon>
        <taxon>Mycobacteriaceae</taxon>
        <taxon>Mycolicibacterium</taxon>
    </lineage>
</organism>